<gene>
    <name evidence="1" type="primary">PARPA_03324.1 scaffold 7241</name>
</gene>
<dbReference type="STRING" id="35722.A0A0B7MXC3"/>
<dbReference type="EMBL" id="LN722188">
    <property type="protein sequence ID" value="CEP09772.1"/>
    <property type="molecule type" value="Genomic_DNA"/>
</dbReference>
<dbReference type="Proteomes" id="UP000054107">
    <property type="component" value="Unassembled WGS sequence"/>
</dbReference>
<name>A0A0B7MXC3_9FUNG</name>
<accession>A0A0B7MXC3</accession>
<evidence type="ECO:0000313" key="1">
    <source>
        <dbReference type="EMBL" id="CEP09772.1"/>
    </source>
</evidence>
<organism evidence="1 2">
    <name type="scientific">Parasitella parasitica</name>
    <dbReference type="NCBI Taxonomy" id="35722"/>
    <lineage>
        <taxon>Eukaryota</taxon>
        <taxon>Fungi</taxon>
        <taxon>Fungi incertae sedis</taxon>
        <taxon>Mucoromycota</taxon>
        <taxon>Mucoromycotina</taxon>
        <taxon>Mucoromycetes</taxon>
        <taxon>Mucorales</taxon>
        <taxon>Mucorineae</taxon>
        <taxon>Mucoraceae</taxon>
        <taxon>Parasitella</taxon>
    </lineage>
</organism>
<dbReference type="OrthoDB" id="2289373at2759"/>
<keyword evidence="2" id="KW-1185">Reference proteome</keyword>
<reference evidence="1 2" key="1">
    <citation type="submission" date="2014-09" db="EMBL/GenBank/DDBJ databases">
        <authorList>
            <person name="Ellenberger Sabrina"/>
        </authorList>
    </citation>
    <scope>NUCLEOTIDE SEQUENCE [LARGE SCALE GENOMIC DNA]</scope>
    <source>
        <strain evidence="1 2">CBS 412.66</strain>
    </source>
</reference>
<evidence type="ECO:0000313" key="2">
    <source>
        <dbReference type="Proteomes" id="UP000054107"/>
    </source>
</evidence>
<protein>
    <submittedName>
        <fullName evidence="1">Uncharacterized protein</fullName>
    </submittedName>
</protein>
<dbReference type="AlphaFoldDB" id="A0A0B7MXC3"/>
<proteinExistence type="predicted"/>
<sequence>MSWSNEQDLVGALPGVVSEEEAVETSGVLSEAERSKTLSKVIKNRHDISALMQYKCDVLNQSDAVITKGAKKGECLALNRRDLPKFQLASSAVKAFPSEEVFESVDHYLCTFESILNSSSLDLETQWAKLLPLCMPHNDRAWCYIKIIS</sequence>